<sequence length="357" mass="40110">MDANNSDSSRRRFVGMNFTRAESLTTGIGADGRIVSQSKDIRSKEDAQRQRMRDSRPEFRREAGGMAENVESSLEATAIEEAAARAALDPDQVSGHDPMPRFDEDDFDIMAKERRAAKRSVRYTSALAKQKAARQAQIRGKSKQVLIGIPRDGCTGYSSLLTVYKKEEAAAHHRAGFSTSLIAVKAKPKSEALGKDASPSHASRVKSTPQRDADDDEKLIFTSFDELTSVEYIRVHLHAFRGYSLHATPIGTPLFERLAEGVSRITVKIGSIEFGCLNLFAGISAFFLFSEIMKLQDAASRQEDFPSVELSDKFKLQRWRHERNYWISLFVLTLWVVAARLTTLIRRHKLNNKQKQN</sequence>
<feature type="region of interest" description="Disordered" evidence="1">
    <location>
        <begin position="192"/>
        <end position="211"/>
    </location>
</feature>
<keyword evidence="2" id="KW-0812">Transmembrane</keyword>
<evidence type="ECO:0000256" key="1">
    <source>
        <dbReference type="SAM" id="MobiDB-lite"/>
    </source>
</evidence>
<organism evidence="3 4">
    <name type="scientific">Perkinsus olseni</name>
    <name type="common">Perkinsus atlanticus</name>
    <dbReference type="NCBI Taxonomy" id="32597"/>
    <lineage>
        <taxon>Eukaryota</taxon>
        <taxon>Sar</taxon>
        <taxon>Alveolata</taxon>
        <taxon>Perkinsozoa</taxon>
        <taxon>Perkinsea</taxon>
        <taxon>Perkinsida</taxon>
        <taxon>Perkinsidae</taxon>
        <taxon>Perkinsus</taxon>
    </lineage>
</organism>
<protein>
    <submittedName>
        <fullName evidence="3">Uncharacterized protein</fullName>
    </submittedName>
</protein>
<dbReference type="EMBL" id="JABANP010000020">
    <property type="protein sequence ID" value="KAF4695464.1"/>
    <property type="molecule type" value="Genomic_DNA"/>
</dbReference>
<evidence type="ECO:0000256" key="2">
    <source>
        <dbReference type="SAM" id="Phobius"/>
    </source>
</evidence>
<feature type="compositionally biased region" description="Basic and acidic residues" evidence="1">
    <location>
        <begin position="39"/>
        <end position="63"/>
    </location>
</feature>
<keyword evidence="2" id="KW-1133">Transmembrane helix</keyword>
<evidence type="ECO:0000313" key="4">
    <source>
        <dbReference type="Proteomes" id="UP000541610"/>
    </source>
</evidence>
<gene>
    <name evidence="3" type="ORF">FOZ60_004539</name>
</gene>
<comment type="caution">
    <text evidence="3">The sequence shown here is derived from an EMBL/GenBank/DDBJ whole genome shotgun (WGS) entry which is preliminary data.</text>
</comment>
<dbReference type="Proteomes" id="UP000541610">
    <property type="component" value="Unassembled WGS sequence"/>
</dbReference>
<feature type="transmembrane region" description="Helical" evidence="2">
    <location>
        <begin position="325"/>
        <end position="345"/>
    </location>
</feature>
<reference evidence="3 4" key="1">
    <citation type="submission" date="2020-04" db="EMBL/GenBank/DDBJ databases">
        <title>Perkinsus olseni comparative genomics.</title>
        <authorList>
            <person name="Bogema D.R."/>
        </authorList>
    </citation>
    <scope>NUCLEOTIDE SEQUENCE [LARGE SCALE GENOMIC DNA]</scope>
    <source>
        <strain evidence="3">00978-12</strain>
    </source>
</reference>
<keyword evidence="2" id="KW-0472">Membrane</keyword>
<accession>A0A7J6PGY1</accession>
<evidence type="ECO:0000313" key="3">
    <source>
        <dbReference type="EMBL" id="KAF4695464.1"/>
    </source>
</evidence>
<dbReference type="OrthoDB" id="435607at2759"/>
<dbReference type="AlphaFoldDB" id="A0A7J6PGY1"/>
<feature type="region of interest" description="Disordered" evidence="1">
    <location>
        <begin position="1"/>
        <end position="69"/>
    </location>
</feature>
<name>A0A7J6PGY1_PEROL</name>
<proteinExistence type="predicted"/>